<feature type="compositionally biased region" description="Basic and acidic residues" evidence="3">
    <location>
        <begin position="383"/>
        <end position="399"/>
    </location>
</feature>
<dbReference type="Proteomes" id="UP000829291">
    <property type="component" value="Chromosome 2"/>
</dbReference>
<keyword evidence="2" id="KW-0539">Nucleus</keyword>
<evidence type="ECO:0000313" key="7">
    <source>
        <dbReference type="RefSeq" id="XP_046589062.1"/>
    </source>
</evidence>
<evidence type="ECO:0000256" key="1">
    <source>
        <dbReference type="ARBA" id="ARBA00004123"/>
    </source>
</evidence>
<proteinExistence type="predicted"/>
<dbReference type="OrthoDB" id="6594281at2759"/>
<feature type="domain" description="Set2 Rpb1 interacting" evidence="4">
    <location>
        <begin position="471"/>
        <end position="533"/>
    </location>
</feature>
<dbReference type="RefSeq" id="XP_015519307.1">
    <property type="nucleotide sequence ID" value="XM_015663821.1"/>
</dbReference>
<accession>A0A6J0BYE0</accession>
<evidence type="ECO:0000256" key="3">
    <source>
        <dbReference type="SAM" id="MobiDB-lite"/>
    </source>
</evidence>
<evidence type="ECO:0000313" key="5">
    <source>
        <dbReference type="Proteomes" id="UP000829291"/>
    </source>
</evidence>
<dbReference type="GeneID" id="107223948"/>
<dbReference type="InterPro" id="IPR013257">
    <property type="entry name" value="SRI"/>
</dbReference>
<evidence type="ECO:0000256" key="2">
    <source>
        <dbReference type="ARBA" id="ARBA00023242"/>
    </source>
</evidence>
<comment type="subcellular location">
    <subcellularLocation>
        <location evidence="1">Nucleus</location>
    </subcellularLocation>
</comment>
<dbReference type="InParanoid" id="A0A6J0BYE0"/>
<sequence>MEFSRISSIKQESDEDIDDDDHSVSTMLLPIPQMHDNDFIASDEQDNEFLRLTSMVREVYSSHLYKSLYANYLVCCETKHTPISQPDLKKCAGQMELNAVRASLEASLYRQAMLKMISDVKGHTTVKKVHNKLNLFLKAPQRYIDIGVQTDEVLHIEKSRTPDTTTPLTIKDPHVQISSVTSNYDESIVTVVSPPIEMRKCSLDERVSLILKSEVDIQDESTIVKFENDTQEVSESEATDCNLDLKSGDIFKSIKDFACLQTGSSEQVHNDVEAIFGDENTVDIAQAQNDNDSQDSILQHMEDMFCESNDSTDLMALIEKHSGISKANIDMEICKMCPEINAPKLITTPVAKRKDNTGESSEVHANKRKLSFSSYKKMKKRGKGEECASPKAEETADEKKKRKASGVWLVERIHQVSKLKAKMMEISTSNYRRHGRIKAKFLELFGESDDEDMMPDSPICIEEHLNACKERIAPWVVKHLMPFYKKKRITDRKLFKTVAKHVADMLIIENTFPEESDVNKHVQKYFKNKKTIKTKPDIFI</sequence>
<dbReference type="KEGG" id="nlo:107223948"/>
<feature type="region of interest" description="Disordered" evidence="3">
    <location>
        <begin position="375"/>
        <end position="400"/>
    </location>
</feature>
<feature type="compositionally biased region" description="Low complexity" evidence="3">
    <location>
        <begin position="1"/>
        <end position="10"/>
    </location>
</feature>
<evidence type="ECO:0000313" key="6">
    <source>
        <dbReference type="RefSeq" id="XP_015519307.1"/>
    </source>
</evidence>
<evidence type="ECO:0000259" key="4">
    <source>
        <dbReference type="Pfam" id="PF08236"/>
    </source>
</evidence>
<evidence type="ECO:0000313" key="8">
    <source>
        <dbReference type="RefSeq" id="XP_046589063.1"/>
    </source>
</evidence>
<organism evidence="5 6">
    <name type="scientific">Neodiprion lecontei</name>
    <name type="common">Redheaded pine sawfly</name>
    <dbReference type="NCBI Taxonomy" id="441921"/>
    <lineage>
        <taxon>Eukaryota</taxon>
        <taxon>Metazoa</taxon>
        <taxon>Ecdysozoa</taxon>
        <taxon>Arthropoda</taxon>
        <taxon>Hexapoda</taxon>
        <taxon>Insecta</taxon>
        <taxon>Pterygota</taxon>
        <taxon>Neoptera</taxon>
        <taxon>Endopterygota</taxon>
        <taxon>Hymenoptera</taxon>
        <taxon>Tenthredinoidea</taxon>
        <taxon>Diprionidae</taxon>
        <taxon>Diprioninae</taxon>
        <taxon>Neodiprion</taxon>
    </lineage>
</organism>
<dbReference type="RefSeq" id="XP_046589062.1">
    <property type="nucleotide sequence ID" value="XM_046733106.1"/>
</dbReference>
<dbReference type="GO" id="GO:0005694">
    <property type="term" value="C:chromosome"/>
    <property type="evidence" value="ECO:0007669"/>
    <property type="project" value="InterPro"/>
</dbReference>
<reference evidence="6" key="1">
    <citation type="submission" date="2025-04" db="UniProtKB">
        <authorList>
            <consortium name="RefSeq"/>
        </authorList>
    </citation>
    <scope>IDENTIFICATION</scope>
    <source>
        <tissue evidence="7 8">Thorax and Abdomen</tissue>
        <tissue evidence="6">Whole body</tissue>
    </source>
</reference>
<dbReference type="RefSeq" id="XP_046589063.1">
    <property type="nucleotide sequence ID" value="XM_046733107.1"/>
</dbReference>
<dbReference type="GO" id="GO:0006355">
    <property type="term" value="P:regulation of DNA-templated transcription"/>
    <property type="evidence" value="ECO:0007669"/>
    <property type="project" value="InterPro"/>
</dbReference>
<protein>
    <submittedName>
        <fullName evidence="6 7 8">Uncharacterized protein LOC107223948</fullName>
    </submittedName>
</protein>
<gene>
    <name evidence="6 7 8" type="primary">LOC107223948</name>
</gene>
<keyword evidence="5" id="KW-1185">Reference proteome</keyword>
<feature type="region of interest" description="Disordered" evidence="3">
    <location>
        <begin position="1"/>
        <end position="23"/>
    </location>
</feature>
<name>A0A6J0BYE0_NEOLC</name>
<dbReference type="Pfam" id="PF08236">
    <property type="entry name" value="SRI"/>
    <property type="match status" value="1"/>
</dbReference>
<dbReference type="AlphaFoldDB" id="A0A6J0BYE0"/>